<evidence type="ECO:0000256" key="1">
    <source>
        <dbReference type="SAM" id="SignalP"/>
    </source>
</evidence>
<gene>
    <name evidence="2" type="ORF">LTR36_010909</name>
</gene>
<name>A0AAV9J3J5_9PEZI</name>
<protein>
    <submittedName>
        <fullName evidence="2">Uncharacterized protein</fullName>
    </submittedName>
</protein>
<keyword evidence="3" id="KW-1185">Reference proteome</keyword>
<feature type="signal peptide" evidence="1">
    <location>
        <begin position="1"/>
        <end position="18"/>
    </location>
</feature>
<dbReference type="EMBL" id="JAVFHQ010000093">
    <property type="protein sequence ID" value="KAK4539473.1"/>
    <property type="molecule type" value="Genomic_DNA"/>
</dbReference>
<sequence length="194" mass="19964">MKASIAATLAIALAGTSAQPHIKRQANPNVGNAIVNWQSDTSQVSSFLDSVQGYINSGDNAGFMAAASNAGLFENNEVGWKQILDAELCQTGDVNFDPGCLNAIAGANAILITDGTFGSVVNLLGDMANVGLAVAPADLFGINCGSATIGGRCFNVLPAITTYFTYAAYELCTYYGDCSHNGATAIYPQGCSVC</sequence>
<feature type="chain" id="PRO_5043552672" evidence="1">
    <location>
        <begin position="19"/>
        <end position="194"/>
    </location>
</feature>
<comment type="caution">
    <text evidence="2">The sequence shown here is derived from an EMBL/GenBank/DDBJ whole genome shotgun (WGS) entry which is preliminary data.</text>
</comment>
<accession>A0AAV9J3J5</accession>
<reference evidence="2 3" key="1">
    <citation type="submission" date="2021-11" db="EMBL/GenBank/DDBJ databases">
        <title>Black yeast isolated from Biological Soil Crust.</title>
        <authorList>
            <person name="Kurbessoian T."/>
        </authorList>
    </citation>
    <scope>NUCLEOTIDE SEQUENCE [LARGE SCALE GENOMIC DNA]</scope>
    <source>
        <strain evidence="2 3">CCFEE 5522</strain>
    </source>
</reference>
<dbReference type="Proteomes" id="UP001324427">
    <property type="component" value="Unassembled WGS sequence"/>
</dbReference>
<evidence type="ECO:0000313" key="3">
    <source>
        <dbReference type="Proteomes" id="UP001324427"/>
    </source>
</evidence>
<dbReference type="AlphaFoldDB" id="A0AAV9J3J5"/>
<evidence type="ECO:0000313" key="2">
    <source>
        <dbReference type="EMBL" id="KAK4539473.1"/>
    </source>
</evidence>
<proteinExistence type="predicted"/>
<organism evidence="2 3">
    <name type="scientific">Oleoguttula mirabilis</name>
    <dbReference type="NCBI Taxonomy" id="1507867"/>
    <lineage>
        <taxon>Eukaryota</taxon>
        <taxon>Fungi</taxon>
        <taxon>Dikarya</taxon>
        <taxon>Ascomycota</taxon>
        <taxon>Pezizomycotina</taxon>
        <taxon>Dothideomycetes</taxon>
        <taxon>Dothideomycetidae</taxon>
        <taxon>Mycosphaerellales</taxon>
        <taxon>Teratosphaeriaceae</taxon>
        <taxon>Oleoguttula</taxon>
    </lineage>
</organism>
<keyword evidence="1" id="KW-0732">Signal</keyword>